<keyword evidence="5" id="KW-1185">Reference proteome</keyword>
<keyword evidence="3" id="KW-0812">Transmembrane</keyword>
<dbReference type="AlphaFoldDB" id="A0A2Z7CU23"/>
<keyword evidence="3" id="KW-1133">Transmembrane helix</keyword>
<dbReference type="OrthoDB" id="529675at2759"/>
<reference evidence="4 5" key="1">
    <citation type="journal article" date="2015" name="Proc. Natl. Acad. Sci. U.S.A.">
        <title>The resurrection genome of Boea hygrometrica: A blueprint for survival of dehydration.</title>
        <authorList>
            <person name="Xiao L."/>
            <person name="Yang G."/>
            <person name="Zhang L."/>
            <person name="Yang X."/>
            <person name="Zhao S."/>
            <person name="Ji Z."/>
            <person name="Zhou Q."/>
            <person name="Hu M."/>
            <person name="Wang Y."/>
            <person name="Chen M."/>
            <person name="Xu Y."/>
            <person name="Jin H."/>
            <person name="Xiao X."/>
            <person name="Hu G."/>
            <person name="Bao F."/>
            <person name="Hu Y."/>
            <person name="Wan P."/>
            <person name="Li L."/>
            <person name="Deng X."/>
            <person name="Kuang T."/>
            <person name="Xiang C."/>
            <person name="Zhu J.K."/>
            <person name="Oliver M.J."/>
            <person name="He Y."/>
        </authorList>
    </citation>
    <scope>NUCLEOTIDE SEQUENCE [LARGE SCALE GENOMIC DNA]</scope>
    <source>
        <strain evidence="5">cv. XS01</strain>
    </source>
</reference>
<proteinExistence type="predicted"/>
<feature type="region of interest" description="Disordered" evidence="2">
    <location>
        <begin position="1"/>
        <end position="31"/>
    </location>
</feature>
<name>A0A2Z7CU23_9LAMI</name>
<keyword evidence="3" id="KW-0472">Membrane</keyword>
<organism evidence="4 5">
    <name type="scientific">Dorcoceras hygrometricum</name>
    <dbReference type="NCBI Taxonomy" id="472368"/>
    <lineage>
        <taxon>Eukaryota</taxon>
        <taxon>Viridiplantae</taxon>
        <taxon>Streptophyta</taxon>
        <taxon>Embryophyta</taxon>
        <taxon>Tracheophyta</taxon>
        <taxon>Spermatophyta</taxon>
        <taxon>Magnoliopsida</taxon>
        <taxon>eudicotyledons</taxon>
        <taxon>Gunneridae</taxon>
        <taxon>Pentapetalae</taxon>
        <taxon>asterids</taxon>
        <taxon>lamiids</taxon>
        <taxon>Lamiales</taxon>
        <taxon>Gesneriaceae</taxon>
        <taxon>Didymocarpoideae</taxon>
        <taxon>Trichosporeae</taxon>
        <taxon>Loxocarpinae</taxon>
        <taxon>Dorcoceras</taxon>
    </lineage>
</organism>
<sequence>MSATTNHRSEDVGSVSDEAPPMLKSGSVRERKRDKHMLDAKMCKDECVASGELLDPRVLRWLWGASGVSPPQVLDEELKYRITTEVGTRAVIFACEEKRGLRNVMPFLLINLPRLAKDLQLPSPEQRKEKGLLGGGRERRKKRHHEEKASETVRATAPEDPVIGTVGATKEIPEQRYTDTPYTLLDASTLSSVAKPSGSASLDFIRRLVPDQDFDLVKSVPDLAVLEAALVWTGEATTRLSQARDEIVRTKCSMDGMFGRHNDLLKQLEEMRAQEDREKESLRLELDVARANAQSSKALAQSLEPKTFVAACIFLKGLGGLLFVLGSGFGAFLLILYLVLTSPVLYDFYNSDVGEPEFIRLLHEFLQVILKLSNSNKGLHFTNITLGWYTSCT</sequence>
<dbReference type="EMBL" id="KQ994471">
    <property type="protein sequence ID" value="KZV48199.1"/>
    <property type="molecule type" value="Genomic_DNA"/>
</dbReference>
<accession>A0A2Z7CU23</accession>
<gene>
    <name evidence="4" type="ORF">F511_10785</name>
</gene>
<evidence type="ECO:0000256" key="2">
    <source>
        <dbReference type="SAM" id="MobiDB-lite"/>
    </source>
</evidence>
<feature type="region of interest" description="Disordered" evidence="2">
    <location>
        <begin position="121"/>
        <end position="155"/>
    </location>
</feature>
<evidence type="ECO:0000313" key="5">
    <source>
        <dbReference type="Proteomes" id="UP000250235"/>
    </source>
</evidence>
<dbReference type="Proteomes" id="UP000250235">
    <property type="component" value="Unassembled WGS sequence"/>
</dbReference>
<dbReference type="PANTHER" id="PTHR31474:SF4">
    <property type="entry name" value="NICOTIANA LESION-INDUCING LIKE"/>
    <property type="match status" value="1"/>
</dbReference>
<keyword evidence="1" id="KW-0175">Coiled coil</keyword>
<protein>
    <submittedName>
        <fullName evidence="4">Uncharacterized protein</fullName>
    </submittedName>
</protein>
<evidence type="ECO:0000256" key="3">
    <source>
        <dbReference type="SAM" id="Phobius"/>
    </source>
</evidence>
<dbReference type="InterPro" id="IPR008637">
    <property type="entry name" value="HR_lesion"/>
</dbReference>
<evidence type="ECO:0000256" key="1">
    <source>
        <dbReference type="SAM" id="Coils"/>
    </source>
</evidence>
<feature type="transmembrane region" description="Helical" evidence="3">
    <location>
        <begin position="318"/>
        <end position="340"/>
    </location>
</feature>
<evidence type="ECO:0000313" key="4">
    <source>
        <dbReference type="EMBL" id="KZV48199.1"/>
    </source>
</evidence>
<feature type="coiled-coil region" evidence="1">
    <location>
        <begin position="261"/>
        <end position="292"/>
    </location>
</feature>
<dbReference type="Pfam" id="PF05514">
    <property type="entry name" value="HR_lesion"/>
    <property type="match status" value="1"/>
</dbReference>
<dbReference type="PANTHER" id="PTHR31474">
    <property type="entry name" value="HR-LIKE LESION-INDUCER"/>
    <property type="match status" value="1"/>
</dbReference>